<dbReference type="PROSITE" id="PS01129">
    <property type="entry name" value="PSI_RLU"/>
    <property type="match status" value="1"/>
</dbReference>
<feature type="domain" description="Pseudouridine synthase RsuA/RluA-like" evidence="2">
    <location>
        <begin position="177"/>
        <end position="281"/>
    </location>
</feature>
<organism evidence="3 4">
    <name type="scientific">Discostella pseudostelligera</name>
    <dbReference type="NCBI Taxonomy" id="259834"/>
    <lineage>
        <taxon>Eukaryota</taxon>
        <taxon>Sar</taxon>
        <taxon>Stramenopiles</taxon>
        <taxon>Ochrophyta</taxon>
        <taxon>Bacillariophyta</taxon>
        <taxon>Coscinodiscophyceae</taxon>
        <taxon>Thalassiosirophycidae</taxon>
        <taxon>Stephanodiscales</taxon>
        <taxon>Stephanodiscaceae</taxon>
        <taxon>Discostella</taxon>
    </lineage>
</organism>
<dbReference type="GO" id="GO:0009982">
    <property type="term" value="F:pseudouridine synthase activity"/>
    <property type="evidence" value="ECO:0007669"/>
    <property type="project" value="UniProtKB-ARBA"/>
</dbReference>
<dbReference type="PANTHER" id="PTHR21600:SF40">
    <property type="entry name" value="PSEUDOURIDYLATE SYNTHASE RPUSD2"/>
    <property type="match status" value="1"/>
</dbReference>
<evidence type="ECO:0000256" key="1">
    <source>
        <dbReference type="SAM" id="MobiDB-lite"/>
    </source>
</evidence>
<feature type="region of interest" description="Disordered" evidence="1">
    <location>
        <begin position="526"/>
        <end position="548"/>
    </location>
</feature>
<dbReference type="Pfam" id="PF00849">
    <property type="entry name" value="PseudoU_synth_2"/>
    <property type="match status" value="2"/>
</dbReference>
<dbReference type="AlphaFoldDB" id="A0ABD3MI20"/>
<feature type="domain" description="Pseudouridine synthase RsuA/RluA-like" evidence="2">
    <location>
        <begin position="445"/>
        <end position="485"/>
    </location>
</feature>
<evidence type="ECO:0000313" key="4">
    <source>
        <dbReference type="Proteomes" id="UP001530293"/>
    </source>
</evidence>
<proteinExistence type="predicted"/>
<dbReference type="InterPro" id="IPR020103">
    <property type="entry name" value="PsdUridine_synth_cat_dom_sf"/>
</dbReference>
<keyword evidence="4" id="KW-1185">Reference proteome</keyword>
<protein>
    <recommendedName>
        <fullName evidence="2">Pseudouridine synthase RsuA/RluA-like domain-containing protein</fullName>
    </recommendedName>
</protein>
<feature type="compositionally biased region" description="Polar residues" evidence="1">
    <location>
        <begin position="536"/>
        <end position="548"/>
    </location>
</feature>
<evidence type="ECO:0000259" key="2">
    <source>
        <dbReference type="Pfam" id="PF00849"/>
    </source>
</evidence>
<reference evidence="3 4" key="1">
    <citation type="submission" date="2024-10" db="EMBL/GenBank/DDBJ databases">
        <title>Updated reference genomes for cyclostephanoid diatoms.</title>
        <authorList>
            <person name="Roberts W.R."/>
            <person name="Alverson A.J."/>
        </authorList>
    </citation>
    <scope>NUCLEOTIDE SEQUENCE [LARGE SCALE GENOMIC DNA]</scope>
    <source>
        <strain evidence="3 4">AJA232-27</strain>
    </source>
</reference>
<dbReference type="Gene3D" id="3.30.2350.10">
    <property type="entry name" value="Pseudouridine synthase"/>
    <property type="match status" value="2"/>
</dbReference>
<comment type="caution">
    <text evidence="3">The sequence shown here is derived from an EMBL/GenBank/DDBJ whole genome shotgun (WGS) entry which is preliminary data.</text>
</comment>
<dbReference type="InterPro" id="IPR006224">
    <property type="entry name" value="PsdUridine_synth_RluA-like_CS"/>
</dbReference>
<dbReference type="EMBL" id="JALLBG020000148">
    <property type="protein sequence ID" value="KAL3761601.1"/>
    <property type="molecule type" value="Genomic_DNA"/>
</dbReference>
<gene>
    <name evidence="3" type="ORF">ACHAWU_000088</name>
</gene>
<evidence type="ECO:0000313" key="3">
    <source>
        <dbReference type="EMBL" id="KAL3761601.1"/>
    </source>
</evidence>
<dbReference type="SUPFAM" id="SSF55120">
    <property type="entry name" value="Pseudouridine synthase"/>
    <property type="match status" value="1"/>
</dbReference>
<dbReference type="PANTHER" id="PTHR21600">
    <property type="entry name" value="MITOCHONDRIAL RNA PSEUDOURIDINE SYNTHASE"/>
    <property type="match status" value="1"/>
</dbReference>
<dbReference type="Proteomes" id="UP001530293">
    <property type="component" value="Unassembled WGS sequence"/>
</dbReference>
<sequence>MARKKRDKTRPRGGIGCLVADGECENAELSSSLIRTEIVPISRAFELISNISCNEHQHCVNNDDKSNKGIIDIQRQRRVRIVYPYPYTFATFAKARWVGRTVVDIYNDEFGSYPKSYYEGAIEAGRILVSGKKVTCNYLIKGGDELIHLVHRHEPAVGLADLSSDDPIRVVYENEKVLVIDKPATLPIHPCGGYNLNSLCEILSQWKPDDYGPGKLFTVHRLDRLTSGLVLLAKSSALAGTLGKCIMQRDGCEKIYLARVKGKFPLGLQNTVSEIHDSTNDTIHPWEFVCCPDRDENPEDEEMHQSKRPKRLIPPPCEYGEICDSYGKIWKGGMHIPFKSNEGKKQNAADEFSEAESYAGLGYWMTDAHGAVAQDASLHDLINQCDNKSTEEMLGRAIGSTSATPSTKETWLWLNFACPCRISSHKNGICEAGDLTGSKDGNYLQGIKPAQTLMSLLSYDASSDTSLVLAKPVTGRTHQIRLHLQKLGHPIANDHCYGGELWYGDDNGKTVCAKSREWLDKLDTGEGADGDVESQIIPNNSTNADTPATDSEVYHAAANRPREDGESIIDFIKKTCVWCARCRGVDGLRDATTLQNDAEVFQRTLMEYLVRSQGIWLHALQYSLKTQDASSLTYRTDLPNWAR</sequence>
<dbReference type="InterPro" id="IPR050188">
    <property type="entry name" value="RluA_PseudoU_synthase"/>
</dbReference>
<accession>A0ABD3MI20</accession>
<dbReference type="InterPro" id="IPR006145">
    <property type="entry name" value="PsdUridine_synth_RsuA/RluA"/>
</dbReference>
<name>A0ABD3MI20_9STRA</name>